<dbReference type="GO" id="GO:0030395">
    <property type="term" value="F:lactose binding"/>
    <property type="evidence" value="ECO:0007669"/>
    <property type="project" value="TreeGrafter"/>
</dbReference>
<dbReference type="Gene3D" id="1.20.1250.20">
    <property type="entry name" value="MFS general substrate transporter like domains"/>
    <property type="match status" value="2"/>
</dbReference>
<feature type="transmembrane region" description="Helical" evidence="8">
    <location>
        <begin position="304"/>
        <end position="322"/>
    </location>
</feature>
<feature type="transmembrane region" description="Helical" evidence="8">
    <location>
        <begin position="70"/>
        <end position="88"/>
    </location>
</feature>
<feature type="transmembrane region" description="Helical" evidence="8">
    <location>
        <begin position="274"/>
        <end position="298"/>
    </location>
</feature>
<sequence>MSSKTWLSSNYFLQFLVTGTFLPFWMVYLTSVKNLSVLEASSIFSMLYFARVISGIFLSPYLIKKYNLNITMKLSVASGLILAISYGFTNEKILLGIITFLFGLIYFMISPLVEGLASLFLREENIDYGKARTYGSLGYTVVGIFIGGVLGYVGNGALYYILIFLVALYLVFMFLPQPKLVKNLNLDNNSNNDKKESLYGWVLRDRNAILLIATIFFYQLSHTAYNNYNAIYLESMNISAKWLSGVILNVSVIAEIIFFIFSKRLVDKIKPKNLLVFAGVCAVIRWSALATFHNIYVFTVMQTFHAITFAVAHIAFILMLNRDYNNKEIIDMQNLYTAICFQLSMAIGLYIMGALWDISTSYVFYASAIIAAIGTVVATRLKAKR</sequence>
<evidence type="ECO:0000256" key="1">
    <source>
        <dbReference type="ARBA" id="ARBA00004429"/>
    </source>
</evidence>
<feature type="transmembrane region" description="Helical" evidence="8">
    <location>
        <begin position="133"/>
        <end position="152"/>
    </location>
</feature>
<feature type="transmembrane region" description="Helical" evidence="8">
    <location>
        <begin position="94"/>
        <end position="121"/>
    </location>
</feature>
<dbReference type="Pfam" id="PF12832">
    <property type="entry name" value="MFS_1_like"/>
    <property type="match status" value="1"/>
</dbReference>
<keyword evidence="7 8" id="KW-0472">Membrane</keyword>
<feature type="transmembrane region" description="Helical" evidence="8">
    <location>
        <begin position="12"/>
        <end position="31"/>
    </location>
</feature>
<dbReference type="EMBL" id="JAQMFS010000049">
    <property type="protein sequence ID" value="MDB6185846.1"/>
    <property type="molecule type" value="Genomic_DNA"/>
</dbReference>
<dbReference type="InterPro" id="IPR024989">
    <property type="entry name" value="MFS_assoc_dom"/>
</dbReference>
<dbReference type="PIRSF" id="PIRSF004925">
    <property type="entry name" value="HcaT"/>
    <property type="match status" value="1"/>
</dbReference>
<evidence type="ECO:0000256" key="7">
    <source>
        <dbReference type="ARBA" id="ARBA00023136"/>
    </source>
</evidence>
<feature type="domain" description="Major facilitator superfamily associated" evidence="9">
    <location>
        <begin position="5"/>
        <end position="365"/>
    </location>
</feature>
<dbReference type="GO" id="GO:0015528">
    <property type="term" value="F:lactose:proton symporter activity"/>
    <property type="evidence" value="ECO:0007669"/>
    <property type="project" value="TreeGrafter"/>
</dbReference>
<name>A0AAW6B3P3_9BACL</name>
<dbReference type="PANTHER" id="PTHR23522:SF10">
    <property type="entry name" value="3-PHENYLPROPIONIC ACID TRANSPORTER-RELATED"/>
    <property type="match status" value="1"/>
</dbReference>
<evidence type="ECO:0000256" key="8">
    <source>
        <dbReference type="SAM" id="Phobius"/>
    </source>
</evidence>
<keyword evidence="3" id="KW-1003">Cell membrane</keyword>
<proteinExistence type="predicted"/>
<feature type="transmembrane region" description="Helical" evidence="8">
    <location>
        <begin position="240"/>
        <end position="262"/>
    </location>
</feature>
<accession>A0AAW6B3P3</accession>
<evidence type="ECO:0000313" key="10">
    <source>
        <dbReference type="EMBL" id="MDB6185846.1"/>
    </source>
</evidence>
<evidence type="ECO:0000256" key="5">
    <source>
        <dbReference type="ARBA" id="ARBA00022692"/>
    </source>
</evidence>
<dbReference type="AlphaFoldDB" id="A0AAW6B3P3"/>
<keyword evidence="2" id="KW-0813">Transport</keyword>
<feature type="transmembrane region" description="Helical" evidence="8">
    <location>
        <begin position="158"/>
        <end position="177"/>
    </location>
</feature>
<keyword evidence="6 8" id="KW-1133">Transmembrane helix</keyword>
<dbReference type="GO" id="GO:0005886">
    <property type="term" value="C:plasma membrane"/>
    <property type="evidence" value="ECO:0007669"/>
    <property type="project" value="UniProtKB-SubCell"/>
</dbReference>
<feature type="transmembrane region" description="Helical" evidence="8">
    <location>
        <begin position="334"/>
        <end position="356"/>
    </location>
</feature>
<feature type="transmembrane region" description="Helical" evidence="8">
    <location>
        <begin position="362"/>
        <end position="381"/>
    </location>
</feature>
<keyword evidence="5 8" id="KW-0812">Transmembrane</keyword>
<dbReference type="PANTHER" id="PTHR23522">
    <property type="entry name" value="BLL5896 PROTEIN"/>
    <property type="match status" value="1"/>
</dbReference>
<keyword evidence="4" id="KW-0997">Cell inner membrane</keyword>
<feature type="transmembrane region" description="Helical" evidence="8">
    <location>
        <begin position="198"/>
        <end position="220"/>
    </location>
</feature>
<protein>
    <submittedName>
        <fullName evidence="10">MFS transporter</fullName>
    </submittedName>
</protein>
<evidence type="ECO:0000256" key="3">
    <source>
        <dbReference type="ARBA" id="ARBA00022475"/>
    </source>
</evidence>
<evidence type="ECO:0000256" key="4">
    <source>
        <dbReference type="ARBA" id="ARBA00022519"/>
    </source>
</evidence>
<dbReference type="Proteomes" id="UP001212217">
    <property type="component" value="Unassembled WGS sequence"/>
</dbReference>
<dbReference type="RefSeq" id="WP_271987181.1">
    <property type="nucleotide sequence ID" value="NZ_JAQMFS010000049.1"/>
</dbReference>
<dbReference type="InterPro" id="IPR036259">
    <property type="entry name" value="MFS_trans_sf"/>
</dbReference>
<gene>
    <name evidence="10" type="ORF">PNO30_03505</name>
</gene>
<dbReference type="InterPro" id="IPR026032">
    <property type="entry name" value="HcaT-like"/>
</dbReference>
<feature type="transmembrane region" description="Helical" evidence="8">
    <location>
        <begin position="43"/>
        <end position="63"/>
    </location>
</feature>
<evidence type="ECO:0000259" key="9">
    <source>
        <dbReference type="Pfam" id="PF12832"/>
    </source>
</evidence>
<evidence type="ECO:0000313" key="11">
    <source>
        <dbReference type="Proteomes" id="UP001212217"/>
    </source>
</evidence>
<dbReference type="SUPFAM" id="SSF103473">
    <property type="entry name" value="MFS general substrate transporter"/>
    <property type="match status" value="1"/>
</dbReference>
<evidence type="ECO:0000256" key="2">
    <source>
        <dbReference type="ARBA" id="ARBA00022448"/>
    </source>
</evidence>
<reference evidence="10" key="1">
    <citation type="submission" date="2023-08" db="EMBL/GenBank/DDBJ databases">
        <title>Dental plaque isolates bound by oral lectin ZG16B.</title>
        <authorList>
            <person name="Ghosh S."/>
        </authorList>
    </citation>
    <scope>NUCLEOTIDE SEQUENCE</scope>
    <source>
        <strain evidence="10">DP3_5B</strain>
    </source>
</reference>
<comment type="caution">
    <text evidence="10">The sequence shown here is derived from an EMBL/GenBank/DDBJ whole genome shotgun (WGS) entry which is preliminary data.</text>
</comment>
<comment type="subcellular location">
    <subcellularLocation>
        <location evidence="1">Cell inner membrane</location>
        <topology evidence="1">Multi-pass membrane protein</topology>
    </subcellularLocation>
</comment>
<evidence type="ECO:0000256" key="6">
    <source>
        <dbReference type="ARBA" id="ARBA00022989"/>
    </source>
</evidence>
<organism evidence="10 11">
    <name type="scientific">Gemella haemolysans</name>
    <dbReference type="NCBI Taxonomy" id="1379"/>
    <lineage>
        <taxon>Bacteria</taxon>
        <taxon>Bacillati</taxon>
        <taxon>Bacillota</taxon>
        <taxon>Bacilli</taxon>
        <taxon>Bacillales</taxon>
        <taxon>Gemellaceae</taxon>
        <taxon>Gemella</taxon>
    </lineage>
</organism>